<feature type="non-terminal residue" evidence="2">
    <location>
        <position position="1"/>
    </location>
</feature>
<dbReference type="AlphaFoldDB" id="A0A6J4TFN8"/>
<feature type="non-terminal residue" evidence="2">
    <location>
        <position position="130"/>
    </location>
</feature>
<protein>
    <submittedName>
        <fullName evidence="2">Uncharacterized protein</fullName>
    </submittedName>
</protein>
<evidence type="ECO:0000256" key="1">
    <source>
        <dbReference type="SAM" id="MobiDB-lite"/>
    </source>
</evidence>
<feature type="region of interest" description="Disordered" evidence="1">
    <location>
        <begin position="1"/>
        <end position="42"/>
    </location>
</feature>
<sequence length="130" mass="14181">DRRRAARAPLGPTLVPRRDGLRSAGPLAAAVRRNGAGRRARAPCRSGELLRLRQHRARLSARLLDDRRRPGPVSAADAGRGHGQARLSPARPDSLRAGAGGPGHTHLRRHRRAARGRLPRRVARDAQPRL</sequence>
<gene>
    <name evidence="2" type="ORF">AVDCRST_MAG39-2777</name>
</gene>
<feature type="region of interest" description="Disordered" evidence="1">
    <location>
        <begin position="62"/>
        <end position="130"/>
    </location>
</feature>
<accession>A0A6J4TFN8</accession>
<evidence type="ECO:0000313" key="2">
    <source>
        <dbReference type="EMBL" id="CAA9521383.1"/>
    </source>
</evidence>
<reference evidence="2" key="1">
    <citation type="submission" date="2020-02" db="EMBL/GenBank/DDBJ databases">
        <authorList>
            <person name="Meier V. D."/>
        </authorList>
    </citation>
    <scope>NUCLEOTIDE SEQUENCE</scope>
    <source>
        <strain evidence="2">AVDCRST_MAG39</strain>
    </source>
</reference>
<name>A0A6J4TFN8_9SPHN</name>
<dbReference type="EMBL" id="CADCVW010000106">
    <property type="protein sequence ID" value="CAA9521383.1"/>
    <property type="molecule type" value="Genomic_DNA"/>
</dbReference>
<proteinExistence type="predicted"/>
<feature type="compositionally biased region" description="Basic residues" evidence="1">
    <location>
        <begin position="105"/>
        <end position="121"/>
    </location>
</feature>
<organism evidence="2">
    <name type="scientific">uncultured Sphingomonadaceae bacterium</name>
    <dbReference type="NCBI Taxonomy" id="169976"/>
    <lineage>
        <taxon>Bacteria</taxon>
        <taxon>Pseudomonadati</taxon>
        <taxon>Pseudomonadota</taxon>
        <taxon>Alphaproteobacteria</taxon>
        <taxon>Sphingomonadales</taxon>
        <taxon>Sphingomonadaceae</taxon>
        <taxon>environmental samples</taxon>
    </lineage>
</organism>